<evidence type="ECO:0000256" key="1">
    <source>
        <dbReference type="ARBA" id="ARBA00005254"/>
    </source>
</evidence>
<dbReference type="InterPro" id="IPR029045">
    <property type="entry name" value="ClpP/crotonase-like_dom_sf"/>
</dbReference>
<proteinExistence type="inferred from homology"/>
<dbReference type="EMBL" id="UINC01110358">
    <property type="protein sequence ID" value="SVC77815.1"/>
    <property type="molecule type" value="Genomic_DNA"/>
</dbReference>
<dbReference type="InterPro" id="IPR001753">
    <property type="entry name" value="Enoyl-CoA_hydra/iso"/>
</dbReference>
<evidence type="ECO:0008006" key="3">
    <source>
        <dbReference type="Google" id="ProtNLM"/>
    </source>
</evidence>
<dbReference type="CDD" id="cd06558">
    <property type="entry name" value="crotonase-like"/>
    <property type="match status" value="1"/>
</dbReference>
<evidence type="ECO:0000313" key="2">
    <source>
        <dbReference type="EMBL" id="SVC77815.1"/>
    </source>
</evidence>
<dbReference type="PANTHER" id="PTHR42964">
    <property type="entry name" value="ENOYL-COA HYDRATASE"/>
    <property type="match status" value="1"/>
</dbReference>
<dbReference type="PANTHER" id="PTHR42964:SF1">
    <property type="entry name" value="POLYKETIDE BIOSYNTHESIS ENOYL-COA HYDRATASE PKSH-RELATED"/>
    <property type="match status" value="1"/>
</dbReference>
<dbReference type="Pfam" id="PF00378">
    <property type="entry name" value="ECH_1"/>
    <property type="match status" value="1"/>
</dbReference>
<accession>A0A382PYR7</accession>
<name>A0A382PYR7_9ZZZZ</name>
<protein>
    <recommendedName>
        <fullName evidence="3">Enoyl-CoA hydratase</fullName>
    </recommendedName>
</protein>
<gene>
    <name evidence="2" type="ORF">METZ01_LOCUS330669</name>
</gene>
<dbReference type="Gene3D" id="3.90.226.10">
    <property type="entry name" value="2-enoyl-CoA Hydratase, Chain A, domain 1"/>
    <property type="match status" value="1"/>
</dbReference>
<sequence>MTEHIEHRLEGGITYITINDPKNGNRVSDPMAEELSLQIDAASETSKAVVLRTMGDDFCLGRSIMGEKPGKLPEAYVMRENFDVIFNFYASFRRSKVPVIGGVQGKAVGFGCALAALCDITISTDTSQYQLPETSHGIMPTMAMSSLIDRVGRKAITYMTYAADFISAQHALSVGIISQIIPEDEFESTIDHVIDRVKNIPIPAIHAVKEFTNYAIGQPMPIAEQYARNLHATINSSEAMRK</sequence>
<dbReference type="SUPFAM" id="SSF52096">
    <property type="entry name" value="ClpP/crotonase"/>
    <property type="match status" value="1"/>
</dbReference>
<dbReference type="InterPro" id="IPR051683">
    <property type="entry name" value="Enoyl-CoA_Hydratase/Isomerase"/>
</dbReference>
<organism evidence="2">
    <name type="scientific">marine metagenome</name>
    <dbReference type="NCBI Taxonomy" id="408172"/>
    <lineage>
        <taxon>unclassified sequences</taxon>
        <taxon>metagenomes</taxon>
        <taxon>ecological metagenomes</taxon>
    </lineage>
</organism>
<dbReference type="AlphaFoldDB" id="A0A382PYR7"/>
<comment type="similarity">
    <text evidence="1">Belongs to the enoyl-CoA hydratase/isomerase family.</text>
</comment>
<reference evidence="2" key="1">
    <citation type="submission" date="2018-05" db="EMBL/GenBank/DDBJ databases">
        <authorList>
            <person name="Lanie J.A."/>
            <person name="Ng W.-L."/>
            <person name="Kazmierczak K.M."/>
            <person name="Andrzejewski T.M."/>
            <person name="Davidsen T.M."/>
            <person name="Wayne K.J."/>
            <person name="Tettelin H."/>
            <person name="Glass J.I."/>
            <person name="Rusch D."/>
            <person name="Podicherti R."/>
            <person name="Tsui H.-C.T."/>
            <person name="Winkler M.E."/>
        </authorList>
    </citation>
    <scope>NUCLEOTIDE SEQUENCE</scope>
</reference>